<reference evidence="4" key="1">
    <citation type="journal article" date="2020" name="Nat. Commun.">
        <title>Genome assembly of wild tea tree DASZ reveals pedigree and selection history of tea varieties.</title>
        <authorList>
            <person name="Zhang W."/>
            <person name="Zhang Y."/>
            <person name="Qiu H."/>
            <person name="Guo Y."/>
            <person name="Wan H."/>
            <person name="Zhang X."/>
            <person name="Scossa F."/>
            <person name="Alseekh S."/>
            <person name="Zhang Q."/>
            <person name="Wang P."/>
            <person name="Xu L."/>
            <person name="Schmidt M.H."/>
            <person name="Jia X."/>
            <person name="Li D."/>
            <person name="Zhu A."/>
            <person name="Guo F."/>
            <person name="Chen W."/>
            <person name="Ni D."/>
            <person name="Usadel B."/>
            <person name="Fernie A.R."/>
            <person name="Wen W."/>
        </authorList>
    </citation>
    <scope>NUCLEOTIDE SEQUENCE [LARGE SCALE GENOMIC DNA]</scope>
    <source>
        <strain evidence="4">cv. G240</strain>
    </source>
</reference>
<sequence length="460" mass="52124">MAHNEELPQSAIDGQTPDGGARREGLPSIPPMADLEPQRHNSRRDTRGRRTNSPHHSRSQSPDRQRRRIDPQVLEDRVKEQDELIRKMVADMEALKRQMKGKGVATGEGRKNKTPPRRSEDHGRYSTPSQAESRSLKTGDTQSRTSRTRYSRSERTRSLRSYTEGSTYRPSHSYQTSSRQMELPKSSDLWIMLEERARFKKDTRARDPRRVSALQRLAPQSHGSVEVGMPLPRPAYEPTDKALARLQTSPFVPAIENAPLPTGFLQSKFSTYKGKTDPCIHLSHFHQVMAVYRRNEALMCILFPSSLGDLGLTWFEKLPEGSIASWAQLAEAFVTRFRTNTKTPVEIDQLLSIDMGEKETLRSYNSRYWETFNQIGDCPTNLAIAHYKRGLPVGNKLRDSITMTPPLTMEALMERVHQPIRVEEDGTHAKTKSGTTTVPEKKASAKVNAVDRPSKSGRGR</sequence>
<evidence type="ECO:0000259" key="2">
    <source>
        <dbReference type="Pfam" id="PF03732"/>
    </source>
</evidence>
<organism evidence="3 4">
    <name type="scientific">Camellia sinensis</name>
    <name type="common">Tea plant</name>
    <name type="synonym">Thea sinensis</name>
    <dbReference type="NCBI Taxonomy" id="4442"/>
    <lineage>
        <taxon>Eukaryota</taxon>
        <taxon>Viridiplantae</taxon>
        <taxon>Streptophyta</taxon>
        <taxon>Embryophyta</taxon>
        <taxon>Tracheophyta</taxon>
        <taxon>Spermatophyta</taxon>
        <taxon>Magnoliopsida</taxon>
        <taxon>eudicotyledons</taxon>
        <taxon>Gunneridae</taxon>
        <taxon>Pentapetalae</taxon>
        <taxon>asterids</taxon>
        <taxon>Ericales</taxon>
        <taxon>Theaceae</taxon>
        <taxon>Camellia</taxon>
    </lineage>
</organism>
<gene>
    <name evidence="3" type="ORF">HYC85_029599</name>
</gene>
<feature type="compositionally biased region" description="Basic and acidic residues" evidence="1">
    <location>
        <begin position="36"/>
        <end position="45"/>
    </location>
</feature>
<dbReference type="Proteomes" id="UP000593564">
    <property type="component" value="Unassembled WGS sequence"/>
</dbReference>
<name>A0A7J7G0X1_CAMSI</name>
<dbReference type="PANTHER" id="PTHR33223:SF10">
    <property type="entry name" value="AMINOTRANSFERASE-LIKE PLANT MOBILE DOMAIN-CONTAINING PROTEIN"/>
    <property type="match status" value="1"/>
</dbReference>
<accession>A0A7J7G0X1</accession>
<keyword evidence="4" id="KW-1185">Reference proteome</keyword>
<evidence type="ECO:0000256" key="1">
    <source>
        <dbReference type="SAM" id="MobiDB-lite"/>
    </source>
</evidence>
<protein>
    <recommendedName>
        <fullName evidence="2">Retrotransposon gag domain-containing protein</fullName>
    </recommendedName>
</protein>
<feature type="compositionally biased region" description="Polar residues" evidence="1">
    <location>
        <begin position="165"/>
        <end position="180"/>
    </location>
</feature>
<feature type="region of interest" description="Disordered" evidence="1">
    <location>
        <begin position="97"/>
        <end position="181"/>
    </location>
</feature>
<dbReference type="InterPro" id="IPR005162">
    <property type="entry name" value="Retrotrans_gag_dom"/>
</dbReference>
<comment type="caution">
    <text evidence="3">The sequence shown here is derived from an EMBL/GenBank/DDBJ whole genome shotgun (WGS) entry which is preliminary data.</text>
</comment>
<feature type="region of interest" description="Disordered" evidence="1">
    <location>
        <begin position="1"/>
        <end position="80"/>
    </location>
</feature>
<dbReference type="EMBL" id="JACBKZ010000014">
    <property type="protein sequence ID" value="KAF5933428.1"/>
    <property type="molecule type" value="Genomic_DNA"/>
</dbReference>
<evidence type="ECO:0000313" key="4">
    <source>
        <dbReference type="Proteomes" id="UP000593564"/>
    </source>
</evidence>
<feature type="domain" description="Retrotransposon gag" evidence="2">
    <location>
        <begin position="302"/>
        <end position="391"/>
    </location>
</feature>
<dbReference type="Pfam" id="PF03732">
    <property type="entry name" value="Retrotrans_gag"/>
    <property type="match status" value="1"/>
</dbReference>
<dbReference type="AlphaFoldDB" id="A0A7J7G0X1"/>
<evidence type="ECO:0000313" key="3">
    <source>
        <dbReference type="EMBL" id="KAF5933428.1"/>
    </source>
</evidence>
<feature type="compositionally biased region" description="Basic and acidic residues" evidence="1">
    <location>
        <begin position="61"/>
        <end position="80"/>
    </location>
</feature>
<feature type="region of interest" description="Disordered" evidence="1">
    <location>
        <begin position="421"/>
        <end position="460"/>
    </location>
</feature>
<reference evidence="3 4" key="2">
    <citation type="submission" date="2020-07" db="EMBL/GenBank/DDBJ databases">
        <title>Genome assembly of wild tea tree DASZ reveals pedigree and selection history of tea varieties.</title>
        <authorList>
            <person name="Zhang W."/>
        </authorList>
    </citation>
    <scope>NUCLEOTIDE SEQUENCE [LARGE SCALE GENOMIC DNA]</scope>
    <source>
        <strain evidence="4">cv. G240</strain>
        <tissue evidence="3">Leaf</tissue>
    </source>
</reference>
<feature type="compositionally biased region" description="Polar residues" evidence="1">
    <location>
        <begin position="126"/>
        <end position="142"/>
    </location>
</feature>
<feature type="compositionally biased region" description="Basic residues" evidence="1">
    <location>
        <begin position="46"/>
        <end position="58"/>
    </location>
</feature>
<proteinExistence type="predicted"/>
<dbReference type="PANTHER" id="PTHR33223">
    <property type="entry name" value="CCHC-TYPE DOMAIN-CONTAINING PROTEIN"/>
    <property type="match status" value="1"/>
</dbReference>